<gene>
    <name evidence="12" type="ORF">HWN36_10060</name>
</gene>
<evidence type="ECO:0000256" key="2">
    <source>
        <dbReference type="ARBA" id="ARBA00022692"/>
    </source>
</evidence>
<dbReference type="SUPFAM" id="SSF56176">
    <property type="entry name" value="FAD-binding/transporter-associated domain-like"/>
    <property type="match status" value="1"/>
</dbReference>
<feature type="transmembrane region" description="Helical" evidence="9">
    <location>
        <begin position="91"/>
        <end position="111"/>
    </location>
</feature>
<dbReference type="AlphaFoldDB" id="A0A7K4HQT5"/>
<evidence type="ECO:0000313" key="12">
    <source>
        <dbReference type="EMBL" id="NVO67644.1"/>
    </source>
</evidence>
<evidence type="ECO:0000259" key="10">
    <source>
        <dbReference type="PROSITE" id="PS51371"/>
    </source>
</evidence>
<evidence type="ECO:0000256" key="9">
    <source>
        <dbReference type="SAM" id="Phobius"/>
    </source>
</evidence>
<keyword evidence="7" id="KW-0028">Amino-acid biosynthesis</keyword>
<dbReference type="InterPro" id="IPR036318">
    <property type="entry name" value="FAD-bd_PCMH-like_sf"/>
</dbReference>
<dbReference type="InterPro" id="IPR005170">
    <property type="entry name" value="Transptr-assoc_dom"/>
</dbReference>
<feature type="transmembrane region" description="Helical" evidence="9">
    <location>
        <begin position="123"/>
        <end position="145"/>
    </location>
</feature>
<dbReference type="Pfam" id="PF00571">
    <property type="entry name" value="CBS"/>
    <property type="match status" value="2"/>
</dbReference>
<dbReference type="PANTHER" id="PTHR22777">
    <property type="entry name" value="HEMOLYSIN-RELATED"/>
    <property type="match status" value="1"/>
</dbReference>
<comment type="caution">
    <text evidence="12">The sequence shown here is derived from an EMBL/GenBank/DDBJ whole genome shotgun (WGS) entry which is preliminary data.</text>
</comment>
<dbReference type="InterPro" id="IPR044751">
    <property type="entry name" value="Ion_transp-like_CBS"/>
</dbReference>
<evidence type="ECO:0000256" key="1">
    <source>
        <dbReference type="ARBA" id="ARBA00004141"/>
    </source>
</evidence>
<dbReference type="InterPro" id="IPR046342">
    <property type="entry name" value="CBS_dom_sf"/>
</dbReference>
<dbReference type="RefSeq" id="WP_176789613.1">
    <property type="nucleotide sequence ID" value="NZ_JABXWR010000001.1"/>
</dbReference>
<dbReference type="GO" id="GO:0009086">
    <property type="term" value="P:methionine biosynthetic process"/>
    <property type="evidence" value="ECO:0007669"/>
    <property type="project" value="UniProtKB-KW"/>
</dbReference>
<evidence type="ECO:0000256" key="4">
    <source>
        <dbReference type="ARBA" id="ARBA00022989"/>
    </source>
</evidence>
<dbReference type="FunFam" id="3.10.580.10:FF:000002">
    <property type="entry name" value="Magnesium/cobalt efflux protein CorC"/>
    <property type="match status" value="1"/>
</dbReference>
<dbReference type="InterPro" id="IPR000644">
    <property type="entry name" value="CBS_dom"/>
</dbReference>
<evidence type="ECO:0000256" key="5">
    <source>
        <dbReference type="ARBA" id="ARBA00023122"/>
    </source>
</evidence>
<dbReference type="GO" id="GO:0005886">
    <property type="term" value="C:plasma membrane"/>
    <property type="evidence" value="ECO:0007669"/>
    <property type="project" value="TreeGrafter"/>
</dbReference>
<proteinExistence type="predicted"/>
<evidence type="ECO:0000259" key="11">
    <source>
        <dbReference type="PROSITE" id="PS51846"/>
    </source>
</evidence>
<evidence type="ECO:0000313" key="13">
    <source>
        <dbReference type="Proteomes" id="UP000570823"/>
    </source>
</evidence>
<name>A0A7K4HQT5_9EURY</name>
<keyword evidence="6 9" id="KW-0472">Membrane</keyword>
<keyword evidence="2 9" id="KW-0812">Transmembrane</keyword>
<accession>A0A7K4HQT5</accession>
<dbReference type="PROSITE" id="PS51846">
    <property type="entry name" value="CNNM"/>
    <property type="match status" value="1"/>
</dbReference>
<feature type="domain" description="CBS" evidence="10">
    <location>
        <begin position="204"/>
        <end position="264"/>
    </location>
</feature>
<dbReference type="SMART" id="SM01091">
    <property type="entry name" value="CorC_HlyC"/>
    <property type="match status" value="1"/>
</dbReference>
<reference evidence="12 13" key="1">
    <citation type="submission" date="2020-06" db="EMBL/GenBank/DDBJ databases">
        <title>Methanofollis fontis sp. nov., a methanogen isolated from marine sediments near a cold seep at Four-Way Closure Ridge offshore southwestern Taiwan.</title>
        <authorList>
            <person name="Chen S.-C."/>
            <person name="Teng N.-H."/>
            <person name="Lin Y.-S."/>
            <person name="Lai M.-C."/>
            <person name="Chen H.-H."/>
            <person name="Wang C.-C."/>
        </authorList>
    </citation>
    <scope>NUCLEOTIDE SEQUENCE [LARGE SCALE GENOMIC DNA]</scope>
    <source>
        <strain evidence="12 13">DSM 2702</strain>
    </source>
</reference>
<dbReference type="PROSITE" id="PS51371">
    <property type="entry name" value="CBS"/>
    <property type="match status" value="2"/>
</dbReference>
<sequence length="417" mass="46242">MTPDEIFLIGLFVVCLILSGFFSSSEVALISITKAKVRTLVNEGRKGAEALAKLKEYPEHILITILIGNNVVNVAAASIATAIAIERFGDAGVGIATGLVVILMLIFGEIGPKTYASRYTDRLALFTAPVILILARALMPILWVYDRLGERFSLRTGVAEPSITEEEIKEWIDVGEEEGTIEEEERQMLYSVFKFGDTTAREIMTPRVDVVLIEDTSSLENAITLFNETGLSRIPVYHDQIDNIVGVLNIKDVFAAEFSKKEATIREMMHDAYFIPESKMIDELLKEMQVRKVHMVIVLDEYGGFAGVVTVEDILEELVGEILDEFDEEEPTIQKLGEGVYMVDAQVWVEHLNEELGIALPIGESYETVGGLLFTTLGHIPLRGEVVKLDDGITLAVVQMRGRRIIKVKLILPQAQG</sequence>
<keyword evidence="13" id="KW-1185">Reference proteome</keyword>
<protein>
    <submittedName>
        <fullName evidence="12">HlyC/CorC family transporter</fullName>
    </submittedName>
</protein>
<dbReference type="GO" id="GO:0050660">
    <property type="term" value="F:flavin adenine dinucleotide binding"/>
    <property type="evidence" value="ECO:0007669"/>
    <property type="project" value="InterPro"/>
</dbReference>
<keyword evidence="7" id="KW-0486">Methionine biosynthesis</keyword>
<keyword evidence="4 9" id="KW-1133">Transmembrane helix</keyword>
<evidence type="ECO:0000256" key="8">
    <source>
        <dbReference type="PROSITE-ProRule" id="PRU00703"/>
    </source>
</evidence>
<feature type="transmembrane region" description="Helical" evidence="9">
    <location>
        <begin position="6"/>
        <end position="30"/>
    </location>
</feature>
<keyword evidence="5 8" id="KW-0129">CBS domain</keyword>
<evidence type="ECO:0000256" key="7">
    <source>
        <dbReference type="ARBA" id="ARBA00023167"/>
    </source>
</evidence>
<dbReference type="SUPFAM" id="SSF54631">
    <property type="entry name" value="CBS-domain pair"/>
    <property type="match status" value="1"/>
</dbReference>
<feature type="transmembrane region" description="Helical" evidence="9">
    <location>
        <begin position="61"/>
        <end position="85"/>
    </location>
</feature>
<dbReference type="Gene3D" id="3.10.580.10">
    <property type="entry name" value="CBS-domain"/>
    <property type="match status" value="1"/>
</dbReference>
<dbReference type="CDD" id="cd04590">
    <property type="entry name" value="CBS_pair_CorC_HlyC_assoc"/>
    <property type="match status" value="1"/>
</dbReference>
<evidence type="ECO:0000256" key="6">
    <source>
        <dbReference type="ARBA" id="ARBA00023136"/>
    </source>
</evidence>
<feature type="domain" description="CBS" evidence="10">
    <location>
        <begin position="268"/>
        <end position="325"/>
    </location>
</feature>
<dbReference type="Pfam" id="PF01595">
    <property type="entry name" value="CNNM"/>
    <property type="match status" value="1"/>
</dbReference>
<dbReference type="OrthoDB" id="9671at2157"/>
<dbReference type="Pfam" id="PF03471">
    <property type="entry name" value="CorC_HlyC"/>
    <property type="match status" value="1"/>
</dbReference>
<dbReference type="PANTHER" id="PTHR22777:SF17">
    <property type="entry name" value="UPF0053 PROTEIN SLL0260"/>
    <property type="match status" value="1"/>
</dbReference>
<dbReference type="Proteomes" id="UP000570823">
    <property type="component" value="Unassembled WGS sequence"/>
</dbReference>
<dbReference type="InterPro" id="IPR002550">
    <property type="entry name" value="CNNM"/>
</dbReference>
<dbReference type="SMART" id="SM00116">
    <property type="entry name" value="CBS"/>
    <property type="match status" value="2"/>
</dbReference>
<dbReference type="Gene3D" id="3.30.465.10">
    <property type="match status" value="1"/>
</dbReference>
<evidence type="ECO:0000256" key="3">
    <source>
        <dbReference type="ARBA" id="ARBA00022737"/>
    </source>
</evidence>
<dbReference type="InterPro" id="IPR016169">
    <property type="entry name" value="FAD-bd_PCMH_sub2"/>
</dbReference>
<dbReference type="EMBL" id="JABXWR010000001">
    <property type="protein sequence ID" value="NVO67644.1"/>
    <property type="molecule type" value="Genomic_DNA"/>
</dbReference>
<comment type="subcellular location">
    <subcellularLocation>
        <location evidence="1">Membrane</location>
        <topology evidence="1">Multi-pass membrane protein</topology>
    </subcellularLocation>
</comment>
<keyword evidence="3" id="KW-0677">Repeat</keyword>
<feature type="domain" description="CNNM transmembrane" evidence="11">
    <location>
        <begin position="1"/>
        <end position="185"/>
    </location>
</feature>
<organism evidence="12 13">
    <name type="scientific">Methanofollis tationis</name>
    <dbReference type="NCBI Taxonomy" id="81417"/>
    <lineage>
        <taxon>Archaea</taxon>
        <taxon>Methanobacteriati</taxon>
        <taxon>Methanobacteriota</taxon>
        <taxon>Stenosarchaea group</taxon>
        <taxon>Methanomicrobia</taxon>
        <taxon>Methanomicrobiales</taxon>
        <taxon>Methanomicrobiaceae</taxon>
        <taxon>Methanofollis</taxon>
    </lineage>
</organism>